<evidence type="ECO:0000313" key="3">
    <source>
        <dbReference type="Proteomes" id="UP000294530"/>
    </source>
</evidence>
<dbReference type="RefSeq" id="XP_067819952.1">
    <property type="nucleotide sequence ID" value="XM_067958488.1"/>
</dbReference>
<evidence type="ECO:0000313" key="1">
    <source>
        <dbReference type="EMBL" id="TDH65780.1"/>
    </source>
</evidence>
<name>A0A976IFI1_BRELC</name>
<proteinExistence type="predicted"/>
<comment type="caution">
    <text evidence="2">The sequence shown here is derived from an EMBL/GenBank/DDBJ whole genome shotgun (WGS) entry which is preliminary data.</text>
</comment>
<reference evidence="2" key="2">
    <citation type="submission" date="2021-07" db="EMBL/GenBank/DDBJ databases">
        <authorList>
            <person name="Fletcher K."/>
        </authorList>
    </citation>
    <scope>NUCLEOTIDE SEQUENCE</scope>
    <source>
        <strain evidence="2">SF5</strain>
    </source>
</reference>
<dbReference type="EMBL" id="SHOA02000014">
    <property type="protein sequence ID" value="TDH70453.1"/>
    <property type="molecule type" value="Genomic_DNA"/>
</dbReference>
<evidence type="ECO:0000313" key="2">
    <source>
        <dbReference type="EMBL" id="TDH70453.1"/>
    </source>
</evidence>
<gene>
    <name evidence="2" type="ORF">CCR75_000380</name>
    <name evidence="1" type="ORF">CCR75_006766</name>
</gene>
<dbReference type="GeneID" id="94344159"/>
<accession>A0A976IFI1</accession>
<protein>
    <submittedName>
        <fullName evidence="2">Uncharacterized protein</fullName>
    </submittedName>
</protein>
<keyword evidence="3" id="KW-1185">Reference proteome</keyword>
<sequence>MIELIFERWPNGSSSALRASPQFTQQRQLWLSPPAGVDFKSRRSNRDNSVGLQKMRVSFSKDQRI</sequence>
<dbReference type="KEGG" id="blac:94344159"/>
<organism evidence="2 3">
    <name type="scientific">Bremia lactucae</name>
    <name type="common">Lettuce downy mildew</name>
    <dbReference type="NCBI Taxonomy" id="4779"/>
    <lineage>
        <taxon>Eukaryota</taxon>
        <taxon>Sar</taxon>
        <taxon>Stramenopiles</taxon>
        <taxon>Oomycota</taxon>
        <taxon>Peronosporomycetes</taxon>
        <taxon>Peronosporales</taxon>
        <taxon>Peronosporaceae</taxon>
        <taxon>Bremia</taxon>
    </lineage>
</organism>
<reference evidence="2 3" key="1">
    <citation type="journal article" date="2021" name="Genome Biol.">
        <title>AFLAP: assembly-free linkage analysis pipeline using k-mers from genome sequencing data.</title>
        <authorList>
            <person name="Fletcher K."/>
            <person name="Zhang L."/>
            <person name="Gil J."/>
            <person name="Han R."/>
            <person name="Cavanaugh K."/>
            <person name="Michelmore R."/>
        </authorList>
    </citation>
    <scope>NUCLEOTIDE SEQUENCE [LARGE SCALE GENOMIC DNA]</scope>
    <source>
        <strain evidence="2 3">SF5</strain>
    </source>
</reference>
<dbReference type="EMBL" id="SHOA02000213">
    <property type="protein sequence ID" value="TDH65780.1"/>
    <property type="molecule type" value="Genomic_DNA"/>
</dbReference>
<dbReference type="Proteomes" id="UP000294530">
    <property type="component" value="Unassembled WGS sequence"/>
</dbReference>
<dbReference type="AlphaFoldDB" id="A0A976IFI1"/>